<dbReference type="InterPro" id="IPR050403">
    <property type="entry name" value="Myosin_RLC"/>
</dbReference>
<name>A0A448YM98_BRENA</name>
<evidence type="ECO:0000259" key="3">
    <source>
        <dbReference type="PROSITE" id="PS50222"/>
    </source>
</evidence>
<accession>A0A448YM98</accession>
<dbReference type="SUPFAM" id="SSF47473">
    <property type="entry name" value="EF-hand"/>
    <property type="match status" value="1"/>
</dbReference>
<evidence type="ECO:0000313" key="4">
    <source>
        <dbReference type="EMBL" id="VEU22030.1"/>
    </source>
</evidence>
<dbReference type="PROSITE" id="PS50222">
    <property type="entry name" value="EF_HAND_2"/>
    <property type="match status" value="1"/>
</dbReference>
<protein>
    <submittedName>
        <fullName evidence="4">DEKNAAC102999</fullName>
    </submittedName>
</protein>
<keyword evidence="5" id="KW-1185">Reference proteome</keyword>
<dbReference type="InterPro" id="IPR002048">
    <property type="entry name" value="EF_hand_dom"/>
</dbReference>
<gene>
    <name evidence="4" type="ORF">BRENAR_LOCUS2762</name>
</gene>
<dbReference type="Gene3D" id="1.10.238.10">
    <property type="entry name" value="EF-hand"/>
    <property type="match status" value="1"/>
</dbReference>
<evidence type="ECO:0000256" key="2">
    <source>
        <dbReference type="ARBA" id="ARBA00022837"/>
    </source>
</evidence>
<sequence>MTKHSKMSNDASSVLVNQLSKEQLQRYKSLFNLIDQDHDGKITNKDLKSTILNLGIEGIEDDSINEMIPKKAKEMNLNGFFKLMATKFANFSEPTEITEAFEAFGGEKGTKNKTTVDSGRLKRGLLEVGRGQGDYTMSGEELDEVMKDFGRENKLTGEKLFLVDKFVDAVTN</sequence>
<dbReference type="EMBL" id="CAACVR010000016">
    <property type="protein sequence ID" value="VEU22030.1"/>
    <property type="molecule type" value="Genomic_DNA"/>
</dbReference>
<dbReference type="Proteomes" id="UP000290900">
    <property type="component" value="Unassembled WGS sequence"/>
</dbReference>
<evidence type="ECO:0000256" key="1">
    <source>
        <dbReference type="ARBA" id="ARBA00022737"/>
    </source>
</evidence>
<keyword evidence="1" id="KW-0677">Repeat</keyword>
<dbReference type="AlphaFoldDB" id="A0A448YM98"/>
<dbReference type="InterPro" id="IPR011992">
    <property type="entry name" value="EF-hand-dom_pair"/>
</dbReference>
<dbReference type="PROSITE" id="PS00018">
    <property type="entry name" value="EF_HAND_1"/>
    <property type="match status" value="1"/>
</dbReference>
<dbReference type="STRING" id="13370.A0A448YM98"/>
<dbReference type="InParanoid" id="A0A448YM98"/>
<organism evidence="4 5">
    <name type="scientific">Brettanomyces naardenensis</name>
    <name type="common">Yeast</name>
    <dbReference type="NCBI Taxonomy" id="13370"/>
    <lineage>
        <taxon>Eukaryota</taxon>
        <taxon>Fungi</taxon>
        <taxon>Dikarya</taxon>
        <taxon>Ascomycota</taxon>
        <taxon>Saccharomycotina</taxon>
        <taxon>Pichiomycetes</taxon>
        <taxon>Pichiales</taxon>
        <taxon>Pichiaceae</taxon>
        <taxon>Brettanomyces</taxon>
    </lineage>
</organism>
<reference evidence="4 5" key="1">
    <citation type="submission" date="2018-12" db="EMBL/GenBank/DDBJ databases">
        <authorList>
            <person name="Tiukova I."/>
            <person name="Dainat J."/>
        </authorList>
    </citation>
    <scope>NUCLEOTIDE SEQUENCE [LARGE SCALE GENOMIC DNA]</scope>
</reference>
<dbReference type="GO" id="GO:0005509">
    <property type="term" value="F:calcium ion binding"/>
    <property type="evidence" value="ECO:0007669"/>
    <property type="project" value="InterPro"/>
</dbReference>
<dbReference type="OrthoDB" id="429467at2759"/>
<dbReference type="PANTHER" id="PTHR23049">
    <property type="entry name" value="MYOSIN REGULATORY LIGHT CHAIN 2"/>
    <property type="match status" value="1"/>
</dbReference>
<proteinExistence type="predicted"/>
<evidence type="ECO:0000313" key="5">
    <source>
        <dbReference type="Proteomes" id="UP000290900"/>
    </source>
</evidence>
<dbReference type="Pfam" id="PF13405">
    <property type="entry name" value="EF-hand_6"/>
    <property type="match status" value="1"/>
</dbReference>
<keyword evidence="2" id="KW-0106">Calcium</keyword>
<feature type="domain" description="EF-hand" evidence="3">
    <location>
        <begin position="22"/>
        <end position="57"/>
    </location>
</feature>
<dbReference type="InterPro" id="IPR018247">
    <property type="entry name" value="EF_Hand_1_Ca_BS"/>
</dbReference>